<dbReference type="Proteomes" id="UP000218181">
    <property type="component" value="Unassembled WGS sequence"/>
</dbReference>
<dbReference type="EMBL" id="JXJU01000009">
    <property type="protein sequence ID" value="PCR99353.1"/>
    <property type="molecule type" value="Genomic_DNA"/>
</dbReference>
<reference evidence="1 2" key="1">
    <citation type="submission" date="2014-12" db="EMBL/GenBank/DDBJ databases">
        <title>Draft genome sequences of 10 type strains of Lactococcus.</title>
        <authorList>
            <person name="Sun Z."/>
            <person name="Zhong Z."/>
            <person name="Liu W."/>
            <person name="Zhang W."/>
            <person name="Zhang H."/>
        </authorList>
    </citation>
    <scope>NUCLEOTIDE SEQUENCE [LARGE SCALE GENOMIC DNA]</scope>
    <source>
        <strain evidence="1 2">JCM 16395</strain>
    </source>
</reference>
<dbReference type="STRING" id="1291764.GCA_001311235_01452"/>
<gene>
    <name evidence="1" type="ORF">RT41_GL001994</name>
</gene>
<comment type="caution">
    <text evidence="1">The sequence shown here is derived from an EMBL/GenBank/DDBJ whole genome shotgun (WGS) entry which is preliminary data.</text>
</comment>
<dbReference type="NCBIfam" id="TIGR01655">
    <property type="entry name" value="yxeA_fam"/>
    <property type="match status" value="1"/>
</dbReference>
<sequence length="118" mass="13475">MKKIIGVLIGLIFIVGAAGYVWYQSSYGGQSYYVKIVEDGEKEDIKSDTGEKFALYHYKQTAYNENGMSKVIKYTADHNLRHDAYLKLTYNNVKGVTNWQEVKSKDLPQKAAEQLVKE</sequence>
<name>A0A2A5RJL8_9LACT</name>
<dbReference type="InterPro" id="IPR036166">
    <property type="entry name" value="YxeA-like_sf"/>
</dbReference>
<dbReference type="PANTHER" id="PTHR36433:SF2">
    <property type="entry name" value="YXEA FAMILY PROTEIN"/>
    <property type="match status" value="1"/>
</dbReference>
<dbReference type="OrthoDB" id="8719215at2"/>
<dbReference type="InterPro" id="IPR006542">
    <property type="entry name" value="DUF1093"/>
</dbReference>
<dbReference type="Pfam" id="PF06486">
    <property type="entry name" value="DUF1093"/>
    <property type="match status" value="1"/>
</dbReference>
<dbReference type="SUPFAM" id="SSF159121">
    <property type="entry name" value="BC4932-like"/>
    <property type="match status" value="1"/>
</dbReference>
<dbReference type="RefSeq" id="WP_054639334.1">
    <property type="nucleotide sequence ID" value="NZ_BBAL01000004.1"/>
</dbReference>
<protein>
    <recommendedName>
        <fullName evidence="3">YxeA family protein</fullName>
    </recommendedName>
</protein>
<proteinExistence type="predicted"/>
<dbReference type="AlphaFoldDB" id="A0A2A5RJL8"/>
<evidence type="ECO:0000313" key="2">
    <source>
        <dbReference type="Proteomes" id="UP000218181"/>
    </source>
</evidence>
<organism evidence="1 2">
    <name type="scientific">Lactococcus fujiensis JCM 16395</name>
    <dbReference type="NCBI Taxonomy" id="1291764"/>
    <lineage>
        <taxon>Bacteria</taxon>
        <taxon>Bacillati</taxon>
        <taxon>Bacillota</taxon>
        <taxon>Bacilli</taxon>
        <taxon>Lactobacillales</taxon>
        <taxon>Streptococcaceae</taxon>
        <taxon>Lactococcus</taxon>
    </lineage>
</organism>
<evidence type="ECO:0008006" key="3">
    <source>
        <dbReference type="Google" id="ProtNLM"/>
    </source>
</evidence>
<keyword evidence="2" id="KW-1185">Reference proteome</keyword>
<dbReference type="Gene3D" id="2.40.50.480">
    <property type="match status" value="1"/>
</dbReference>
<evidence type="ECO:0000313" key="1">
    <source>
        <dbReference type="EMBL" id="PCR99353.1"/>
    </source>
</evidence>
<dbReference type="PANTHER" id="PTHR36433">
    <property type="entry name" value="HYPOTHETICAL CYTOSOLIC PROTEIN"/>
    <property type="match status" value="1"/>
</dbReference>
<accession>A0A2A5RJL8</accession>